<name>A0A151XKT1_9HYME</name>
<accession>A0A151XKT1</accession>
<dbReference type="EMBL" id="KQ982036">
    <property type="protein sequence ID" value="KYQ60800.1"/>
    <property type="molecule type" value="Genomic_DNA"/>
</dbReference>
<dbReference type="AlphaFoldDB" id="A0A151XKT1"/>
<protein>
    <submittedName>
        <fullName evidence="1">Uncharacterized protein</fullName>
    </submittedName>
</protein>
<proteinExistence type="predicted"/>
<organism evidence="1 2">
    <name type="scientific">Mycetomoellerius zeteki</name>
    <dbReference type="NCBI Taxonomy" id="64791"/>
    <lineage>
        <taxon>Eukaryota</taxon>
        <taxon>Metazoa</taxon>
        <taxon>Ecdysozoa</taxon>
        <taxon>Arthropoda</taxon>
        <taxon>Hexapoda</taxon>
        <taxon>Insecta</taxon>
        <taxon>Pterygota</taxon>
        <taxon>Neoptera</taxon>
        <taxon>Endopterygota</taxon>
        <taxon>Hymenoptera</taxon>
        <taxon>Apocrita</taxon>
        <taxon>Aculeata</taxon>
        <taxon>Formicoidea</taxon>
        <taxon>Formicidae</taxon>
        <taxon>Myrmicinae</taxon>
        <taxon>Mycetomoellerius</taxon>
    </lineage>
</organism>
<evidence type="ECO:0000313" key="2">
    <source>
        <dbReference type="Proteomes" id="UP000075809"/>
    </source>
</evidence>
<sequence>MELDGLIWLPVSTVVRAKRGLYAMKSIIRHGGGAALKSSDEFRAFIMVYSLFMHLHGRTQGGCTHKSRKIFEKIRKQSSSSRKGRLNKRGKKFNRLGSFKDNTLAPAPYYEWFTLNEAVREPSNYTVK</sequence>
<dbReference type="Proteomes" id="UP000075809">
    <property type="component" value="Unassembled WGS sequence"/>
</dbReference>
<reference evidence="1 2" key="1">
    <citation type="submission" date="2015-09" db="EMBL/GenBank/DDBJ databases">
        <title>Trachymyrmex zeteki WGS genome.</title>
        <authorList>
            <person name="Nygaard S."/>
            <person name="Hu H."/>
            <person name="Boomsma J."/>
            <person name="Zhang G."/>
        </authorList>
    </citation>
    <scope>NUCLEOTIDE SEQUENCE [LARGE SCALE GENOMIC DNA]</scope>
    <source>
        <strain evidence="1">Tzet28-1</strain>
        <tissue evidence="1">Whole body</tissue>
    </source>
</reference>
<gene>
    <name evidence="1" type="ORF">ALC60_00127</name>
</gene>
<keyword evidence="2" id="KW-1185">Reference proteome</keyword>
<evidence type="ECO:0000313" key="1">
    <source>
        <dbReference type="EMBL" id="KYQ60800.1"/>
    </source>
</evidence>